<protein>
    <submittedName>
        <fullName evidence="1">Uncharacterized protein</fullName>
    </submittedName>
</protein>
<dbReference type="Proteomes" id="UP000237347">
    <property type="component" value="Unassembled WGS sequence"/>
</dbReference>
<accession>A0AAW0KHQ4</accession>
<proteinExistence type="predicted"/>
<keyword evidence="2" id="KW-1185">Reference proteome</keyword>
<evidence type="ECO:0000313" key="1">
    <source>
        <dbReference type="EMBL" id="KAK7838275.1"/>
    </source>
</evidence>
<dbReference type="EMBL" id="PKMF04000310">
    <property type="protein sequence ID" value="KAK7838275.1"/>
    <property type="molecule type" value="Genomic_DNA"/>
</dbReference>
<gene>
    <name evidence="1" type="ORF">CFP56_020071</name>
</gene>
<comment type="caution">
    <text evidence="1">The sequence shown here is derived from an EMBL/GenBank/DDBJ whole genome shotgun (WGS) entry which is preliminary data.</text>
</comment>
<reference evidence="1 2" key="1">
    <citation type="journal article" date="2018" name="Sci. Data">
        <title>The draft genome sequence of cork oak.</title>
        <authorList>
            <person name="Ramos A.M."/>
            <person name="Usie A."/>
            <person name="Barbosa P."/>
            <person name="Barros P.M."/>
            <person name="Capote T."/>
            <person name="Chaves I."/>
            <person name="Simoes F."/>
            <person name="Abreu I."/>
            <person name="Carrasquinho I."/>
            <person name="Faro C."/>
            <person name="Guimaraes J.B."/>
            <person name="Mendonca D."/>
            <person name="Nobrega F."/>
            <person name="Rodrigues L."/>
            <person name="Saibo N.J.M."/>
            <person name="Varela M.C."/>
            <person name="Egas C."/>
            <person name="Matos J."/>
            <person name="Miguel C.M."/>
            <person name="Oliveira M.M."/>
            <person name="Ricardo C.P."/>
            <person name="Goncalves S."/>
        </authorList>
    </citation>
    <scope>NUCLEOTIDE SEQUENCE [LARGE SCALE GENOMIC DNA]</scope>
    <source>
        <strain evidence="2">cv. HL8</strain>
    </source>
</reference>
<evidence type="ECO:0000313" key="2">
    <source>
        <dbReference type="Proteomes" id="UP000237347"/>
    </source>
</evidence>
<sequence>MSVQSSSNTQRFPWNLTGSQMTEQLTSCHSIFCDRARVKIIPNLKRQMKQKSDFQILCQFELLEGLLLTSRNYDLLEVNLINGGAA</sequence>
<name>A0AAW0KHQ4_QUESU</name>
<dbReference type="AlphaFoldDB" id="A0AAW0KHQ4"/>
<organism evidence="1 2">
    <name type="scientific">Quercus suber</name>
    <name type="common">Cork oak</name>
    <dbReference type="NCBI Taxonomy" id="58331"/>
    <lineage>
        <taxon>Eukaryota</taxon>
        <taxon>Viridiplantae</taxon>
        <taxon>Streptophyta</taxon>
        <taxon>Embryophyta</taxon>
        <taxon>Tracheophyta</taxon>
        <taxon>Spermatophyta</taxon>
        <taxon>Magnoliopsida</taxon>
        <taxon>eudicotyledons</taxon>
        <taxon>Gunneridae</taxon>
        <taxon>Pentapetalae</taxon>
        <taxon>rosids</taxon>
        <taxon>fabids</taxon>
        <taxon>Fagales</taxon>
        <taxon>Fagaceae</taxon>
        <taxon>Quercus</taxon>
    </lineage>
</organism>